<organism evidence="1 2">
    <name type="scientific">Populus trichocarpa</name>
    <name type="common">Western balsam poplar</name>
    <name type="synonym">Populus balsamifera subsp. trichocarpa</name>
    <dbReference type="NCBI Taxonomy" id="3694"/>
    <lineage>
        <taxon>Eukaryota</taxon>
        <taxon>Viridiplantae</taxon>
        <taxon>Streptophyta</taxon>
        <taxon>Embryophyta</taxon>
        <taxon>Tracheophyta</taxon>
        <taxon>Spermatophyta</taxon>
        <taxon>Magnoliopsida</taxon>
        <taxon>eudicotyledons</taxon>
        <taxon>Gunneridae</taxon>
        <taxon>Pentapetalae</taxon>
        <taxon>rosids</taxon>
        <taxon>fabids</taxon>
        <taxon>Malpighiales</taxon>
        <taxon>Salicaceae</taxon>
        <taxon>Saliceae</taxon>
        <taxon>Populus</taxon>
    </lineage>
</organism>
<proteinExistence type="predicted"/>
<keyword evidence="2" id="KW-1185">Reference proteome</keyword>
<sequence length="146" mass="16837">MTPFQASTDNLVMSFPQAAIYKTHTYSLYESPLDNLPELRTLQKTVCLKNNIIPDEVWPKGTDPDEEMDYDLYDPLYSAHLHDLQIQYKNKKLKQIILGIPRLLEPHEMEMLADDEYVLALQLQAIRDPDNLSDQNLSPDHEPVVG</sequence>
<dbReference type="Proteomes" id="UP000006729">
    <property type="component" value="Chromosome 9"/>
</dbReference>
<gene>
    <name evidence="1" type="ORF">POPTR_009G003600</name>
</gene>
<protein>
    <submittedName>
        <fullName evidence="1">Uncharacterized protein</fullName>
    </submittedName>
</protein>
<dbReference type="AlphaFoldDB" id="A0A2K1Z0I3"/>
<reference evidence="1 2" key="1">
    <citation type="journal article" date="2006" name="Science">
        <title>The genome of black cottonwood, Populus trichocarpa (Torr. &amp; Gray).</title>
        <authorList>
            <person name="Tuskan G.A."/>
            <person name="Difazio S."/>
            <person name="Jansson S."/>
            <person name="Bohlmann J."/>
            <person name="Grigoriev I."/>
            <person name="Hellsten U."/>
            <person name="Putnam N."/>
            <person name="Ralph S."/>
            <person name="Rombauts S."/>
            <person name="Salamov A."/>
            <person name="Schein J."/>
            <person name="Sterck L."/>
            <person name="Aerts A."/>
            <person name="Bhalerao R.R."/>
            <person name="Bhalerao R.P."/>
            <person name="Blaudez D."/>
            <person name="Boerjan W."/>
            <person name="Brun A."/>
            <person name="Brunner A."/>
            <person name="Busov V."/>
            <person name="Campbell M."/>
            <person name="Carlson J."/>
            <person name="Chalot M."/>
            <person name="Chapman J."/>
            <person name="Chen G.L."/>
            <person name="Cooper D."/>
            <person name="Coutinho P.M."/>
            <person name="Couturier J."/>
            <person name="Covert S."/>
            <person name="Cronk Q."/>
            <person name="Cunningham R."/>
            <person name="Davis J."/>
            <person name="Degroeve S."/>
            <person name="Dejardin A."/>
            <person name="Depamphilis C."/>
            <person name="Detter J."/>
            <person name="Dirks B."/>
            <person name="Dubchak I."/>
            <person name="Duplessis S."/>
            <person name="Ehlting J."/>
            <person name="Ellis B."/>
            <person name="Gendler K."/>
            <person name="Goodstein D."/>
            <person name="Gribskov M."/>
            <person name="Grimwood J."/>
            <person name="Groover A."/>
            <person name="Gunter L."/>
            <person name="Hamberger B."/>
            <person name="Heinze B."/>
            <person name="Helariutta Y."/>
            <person name="Henrissat B."/>
            <person name="Holligan D."/>
            <person name="Holt R."/>
            <person name="Huang W."/>
            <person name="Islam-Faridi N."/>
            <person name="Jones S."/>
            <person name="Jones-Rhoades M."/>
            <person name="Jorgensen R."/>
            <person name="Joshi C."/>
            <person name="Kangasjarvi J."/>
            <person name="Karlsson J."/>
            <person name="Kelleher C."/>
            <person name="Kirkpatrick R."/>
            <person name="Kirst M."/>
            <person name="Kohler A."/>
            <person name="Kalluri U."/>
            <person name="Larimer F."/>
            <person name="Leebens-Mack J."/>
            <person name="Leple J.C."/>
            <person name="Locascio P."/>
            <person name="Lou Y."/>
            <person name="Lucas S."/>
            <person name="Martin F."/>
            <person name="Montanini B."/>
            <person name="Napoli C."/>
            <person name="Nelson D.R."/>
            <person name="Nelson C."/>
            <person name="Nieminen K."/>
            <person name="Nilsson O."/>
            <person name="Pereda V."/>
            <person name="Peter G."/>
            <person name="Philippe R."/>
            <person name="Pilate G."/>
            <person name="Poliakov A."/>
            <person name="Razumovskaya J."/>
            <person name="Richardson P."/>
            <person name="Rinaldi C."/>
            <person name="Ritland K."/>
            <person name="Rouze P."/>
            <person name="Ryaboy D."/>
            <person name="Schmutz J."/>
            <person name="Schrader J."/>
            <person name="Segerman B."/>
            <person name="Shin H."/>
            <person name="Siddiqui A."/>
            <person name="Sterky F."/>
            <person name="Terry A."/>
            <person name="Tsai C.J."/>
            <person name="Uberbacher E."/>
            <person name="Unneberg P."/>
            <person name="Vahala J."/>
            <person name="Wall K."/>
            <person name="Wessler S."/>
            <person name="Yang G."/>
            <person name="Yin T."/>
            <person name="Douglas C."/>
            <person name="Marra M."/>
            <person name="Sandberg G."/>
            <person name="Van de Peer Y."/>
            <person name="Rokhsar D."/>
        </authorList>
    </citation>
    <scope>NUCLEOTIDE SEQUENCE [LARGE SCALE GENOMIC DNA]</scope>
    <source>
        <strain evidence="2">cv. Nisqually</strain>
    </source>
</reference>
<accession>A0A2K1Z0I3</accession>
<name>A0A2K1Z0I3_POPTR</name>
<dbReference type="InParanoid" id="A0A2K1Z0I3"/>
<evidence type="ECO:0000313" key="1">
    <source>
        <dbReference type="EMBL" id="PNT18784.1"/>
    </source>
</evidence>
<evidence type="ECO:0000313" key="2">
    <source>
        <dbReference type="Proteomes" id="UP000006729"/>
    </source>
</evidence>
<dbReference type="EMBL" id="CM009298">
    <property type="protein sequence ID" value="PNT18784.1"/>
    <property type="molecule type" value="Genomic_DNA"/>
</dbReference>